<evidence type="ECO:0000313" key="6">
    <source>
        <dbReference type="Proteomes" id="UP000732399"/>
    </source>
</evidence>
<dbReference type="InterPro" id="IPR036388">
    <property type="entry name" value="WH-like_DNA-bd_sf"/>
</dbReference>
<dbReference type="Gene3D" id="1.10.10.10">
    <property type="entry name" value="Winged helix-like DNA-binding domain superfamily/Winged helix DNA-binding domain"/>
    <property type="match status" value="1"/>
</dbReference>
<dbReference type="PROSITE" id="PS50956">
    <property type="entry name" value="HTH_ASNC_2"/>
    <property type="match status" value="1"/>
</dbReference>
<reference evidence="5 6" key="1">
    <citation type="submission" date="2020-03" db="EMBL/GenBank/DDBJ databases">
        <authorList>
            <person name="Wang L."/>
            <person name="He N."/>
            <person name="Li Y."/>
            <person name="Fang Y."/>
            <person name="Zhang F."/>
        </authorList>
    </citation>
    <scope>NUCLEOTIDE SEQUENCE [LARGE SCALE GENOMIC DNA]</scope>
    <source>
        <strain evidence="5 6">36D10-4-7</strain>
    </source>
</reference>
<evidence type="ECO:0000259" key="4">
    <source>
        <dbReference type="PROSITE" id="PS50956"/>
    </source>
</evidence>
<keyword evidence="2" id="KW-0238">DNA-binding</keyword>
<dbReference type="PRINTS" id="PR00033">
    <property type="entry name" value="HTHASNC"/>
</dbReference>
<dbReference type="InterPro" id="IPR000485">
    <property type="entry name" value="AsnC-type_HTH_dom"/>
</dbReference>
<dbReference type="SUPFAM" id="SSF46785">
    <property type="entry name" value="Winged helix' DNA-binding domain"/>
    <property type="match status" value="1"/>
</dbReference>
<dbReference type="SUPFAM" id="SSF54909">
    <property type="entry name" value="Dimeric alpha+beta barrel"/>
    <property type="match status" value="1"/>
</dbReference>
<name>A0ABX1CNZ9_9SPHN</name>
<dbReference type="InterPro" id="IPR011008">
    <property type="entry name" value="Dimeric_a/b-barrel"/>
</dbReference>
<dbReference type="InterPro" id="IPR019888">
    <property type="entry name" value="Tscrpt_reg_AsnC-like"/>
</dbReference>
<evidence type="ECO:0000313" key="5">
    <source>
        <dbReference type="EMBL" id="NJR77795.1"/>
    </source>
</evidence>
<evidence type="ECO:0000256" key="3">
    <source>
        <dbReference type="ARBA" id="ARBA00023163"/>
    </source>
</evidence>
<dbReference type="Pfam" id="PF13404">
    <property type="entry name" value="HTH_AsnC-type"/>
    <property type="match status" value="1"/>
</dbReference>
<dbReference type="PANTHER" id="PTHR30154:SF34">
    <property type="entry name" value="TRANSCRIPTIONAL REGULATOR AZLB"/>
    <property type="match status" value="1"/>
</dbReference>
<keyword evidence="6" id="KW-1185">Reference proteome</keyword>
<feature type="domain" description="HTH asnC-type" evidence="4">
    <location>
        <begin position="7"/>
        <end position="72"/>
    </location>
</feature>
<dbReference type="PANTHER" id="PTHR30154">
    <property type="entry name" value="LEUCINE-RESPONSIVE REGULATORY PROTEIN"/>
    <property type="match status" value="1"/>
</dbReference>
<dbReference type="RefSeq" id="WP_168133320.1">
    <property type="nucleotide sequence ID" value="NZ_JAAVJH010000002.1"/>
</dbReference>
<dbReference type="Pfam" id="PF01037">
    <property type="entry name" value="AsnC_trans_reg"/>
    <property type="match status" value="1"/>
</dbReference>
<dbReference type="SMART" id="SM00344">
    <property type="entry name" value="HTH_ASNC"/>
    <property type="match status" value="1"/>
</dbReference>
<dbReference type="InterPro" id="IPR036390">
    <property type="entry name" value="WH_DNA-bd_sf"/>
</dbReference>
<comment type="caution">
    <text evidence="5">The sequence shown here is derived from an EMBL/GenBank/DDBJ whole genome shotgun (WGS) entry which is preliminary data.</text>
</comment>
<gene>
    <name evidence="5" type="ORF">HBH26_04080</name>
</gene>
<dbReference type="EMBL" id="JAAVJH010000002">
    <property type="protein sequence ID" value="NJR77795.1"/>
    <property type="molecule type" value="Genomic_DNA"/>
</dbReference>
<organism evidence="5 6">
    <name type="scientific">Sphingomonas corticis</name>
    <dbReference type="NCBI Taxonomy" id="2722791"/>
    <lineage>
        <taxon>Bacteria</taxon>
        <taxon>Pseudomonadati</taxon>
        <taxon>Pseudomonadota</taxon>
        <taxon>Alphaproteobacteria</taxon>
        <taxon>Sphingomonadales</taxon>
        <taxon>Sphingomonadaceae</taxon>
        <taxon>Sphingomonas</taxon>
    </lineage>
</organism>
<dbReference type="Gene3D" id="3.30.70.920">
    <property type="match status" value="1"/>
</dbReference>
<keyword evidence="1" id="KW-0805">Transcription regulation</keyword>
<dbReference type="InterPro" id="IPR019887">
    <property type="entry name" value="Tscrpt_reg_AsnC/Lrp_C"/>
</dbReference>
<evidence type="ECO:0000256" key="2">
    <source>
        <dbReference type="ARBA" id="ARBA00023125"/>
    </source>
</evidence>
<protein>
    <submittedName>
        <fullName evidence="5">Lrp/AsnC family transcriptional regulator</fullName>
    </submittedName>
</protein>
<dbReference type="Proteomes" id="UP000732399">
    <property type="component" value="Unassembled WGS sequence"/>
</dbReference>
<sequence>MPEKRELDGHDRALLRLLQVDAARTADDLAQEVPLSPSAITRRVRRLHEDGTIVADVAIVSDRVAPFLSALVDVQLDRHALAEVDAVLRRLCAAPEVQALMEVTGPSDLALLVVVADMHAFNAFADAMLGSDPVVRRYETRFVKKRRKFTTALPL</sequence>
<proteinExistence type="predicted"/>
<evidence type="ECO:0000256" key="1">
    <source>
        <dbReference type="ARBA" id="ARBA00023015"/>
    </source>
</evidence>
<keyword evidence="3" id="KW-0804">Transcription</keyword>
<accession>A0ABX1CNZ9</accession>